<dbReference type="EMBL" id="DWZI01000038">
    <property type="protein sequence ID" value="HJA86007.1"/>
    <property type="molecule type" value="Genomic_DNA"/>
</dbReference>
<evidence type="ECO:0000313" key="2">
    <source>
        <dbReference type="EMBL" id="HJA86007.1"/>
    </source>
</evidence>
<accession>A0A9D2HXN2</accession>
<protein>
    <submittedName>
        <fullName evidence="2">S1 family peptidase</fullName>
    </submittedName>
</protein>
<reference evidence="2" key="1">
    <citation type="journal article" date="2021" name="PeerJ">
        <title>Extensive microbial diversity within the chicken gut microbiome revealed by metagenomics and culture.</title>
        <authorList>
            <person name="Gilroy R."/>
            <person name="Ravi A."/>
            <person name="Getino M."/>
            <person name="Pursley I."/>
            <person name="Horton D.L."/>
            <person name="Alikhan N.F."/>
            <person name="Baker D."/>
            <person name="Gharbi K."/>
            <person name="Hall N."/>
            <person name="Watson M."/>
            <person name="Adriaenssens E.M."/>
            <person name="Foster-Nyarko E."/>
            <person name="Jarju S."/>
            <person name="Secka A."/>
            <person name="Antonio M."/>
            <person name="Oren A."/>
            <person name="Chaudhuri R.R."/>
            <person name="La Ragione R."/>
            <person name="Hildebrand F."/>
            <person name="Pallen M.J."/>
        </authorList>
    </citation>
    <scope>NUCLEOTIDE SEQUENCE</scope>
    <source>
        <strain evidence="2">ChiHjej12B11-9795</strain>
    </source>
</reference>
<evidence type="ECO:0000313" key="3">
    <source>
        <dbReference type="Proteomes" id="UP000823862"/>
    </source>
</evidence>
<dbReference type="Gene3D" id="2.40.10.10">
    <property type="entry name" value="Trypsin-like serine proteases"/>
    <property type="match status" value="2"/>
</dbReference>
<dbReference type="InterPro" id="IPR009003">
    <property type="entry name" value="Peptidase_S1_PA"/>
</dbReference>
<feature type="chain" id="PRO_5039116104" evidence="1">
    <location>
        <begin position="22"/>
        <end position="395"/>
    </location>
</feature>
<dbReference type="SUPFAM" id="SSF50494">
    <property type="entry name" value="Trypsin-like serine proteases"/>
    <property type="match status" value="1"/>
</dbReference>
<organism evidence="2 3">
    <name type="scientific">Candidatus Bacteroides avicola</name>
    <dbReference type="NCBI Taxonomy" id="2838468"/>
    <lineage>
        <taxon>Bacteria</taxon>
        <taxon>Pseudomonadati</taxon>
        <taxon>Bacteroidota</taxon>
        <taxon>Bacteroidia</taxon>
        <taxon>Bacteroidales</taxon>
        <taxon>Bacteroidaceae</taxon>
        <taxon>Bacteroides</taxon>
    </lineage>
</organism>
<feature type="signal peptide" evidence="1">
    <location>
        <begin position="1"/>
        <end position="21"/>
    </location>
</feature>
<dbReference type="AlphaFoldDB" id="A0A9D2HXN2"/>
<sequence length="395" mass="43413">MKKLYLLCLILGTFLFFSCSDEENFYELTSPKVQKENLFKGKELTSGDAAKIFRSIVESFPYNADGETRSVGIKAITYPDYYGGAYVDDKNRLVVLINESYRTQLPNMIKSLEGDSNVRIIYCDYSFTTLRDIVEEISTFNRNNKDSEIAKNISVYGIDPSNNRVFVRVKNNSNDEIEKFKKNIVDSPAIIFSKIEDGFHDVSLTVYPGSQYNVGTTTTCGSFGYRATRFGYQGFVTAGHVISVGEKATTNNGTTELGYCALSEVGGNVDAAFVQCPVLEINPSNQVYLSSDVLSDEVYNPIFGETVNLMGAATYGNTGYISGIFISVRDEKTGIVVDDCIEVNCSSDHGDSGGIVYVKDGGICKTVGIIKGIAGDKTYCVLAENINFQLALSMY</sequence>
<keyword evidence="1" id="KW-0732">Signal</keyword>
<evidence type="ECO:0000256" key="1">
    <source>
        <dbReference type="SAM" id="SignalP"/>
    </source>
</evidence>
<gene>
    <name evidence="2" type="ORF">H9950_07445</name>
</gene>
<name>A0A9D2HXN2_9BACE</name>
<dbReference type="InterPro" id="IPR043504">
    <property type="entry name" value="Peptidase_S1_PA_chymotrypsin"/>
</dbReference>
<proteinExistence type="predicted"/>
<comment type="caution">
    <text evidence="2">The sequence shown here is derived from an EMBL/GenBank/DDBJ whole genome shotgun (WGS) entry which is preliminary data.</text>
</comment>
<dbReference type="Proteomes" id="UP000823862">
    <property type="component" value="Unassembled WGS sequence"/>
</dbReference>
<dbReference type="PROSITE" id="PS51257">
    <property type="entry name" value="PROKAR_LIPOPROTEIN"/>
    <property type="match status" value="1"/>
</dbReference>
<reference evidence="2" key="2">
    <citation type="submission" date="2021-04" db="EMBL/GenBank/DDBJ databases">
        <authorList>
            <person name="Gilroy R."/>
        </authorList>
    </citation>
    <scope>NUCLEOTIDE SEQUENCE</scope>
    <source>
        <strain evidence="2">ChiHjej12B11-9795</strain>
    </source>
</reference>